<dbReference type="OrthoDB" id="7865244at2"/>
<dbReference type="RefSeq" id="WP_127073336.1">
    <property type="nucleotide sequence ID" value="NZ_BMKB01000001.1"/>
</dbReference>
<dbReference type="Pfam" id="PF01202">
    <property type="entry name" value="SKI"/>
    <property type="match status" value="1"/>
</dbReference>
<dbReference type="Gene3D" id="3.40.50.300">
    <property type="entry name" value="P-loop containing nucleotide triphosphate hydrolases"/>
    <property type="match status" value="1"/>
</dbReference>
<proteinExistence type="predicted"/>
<organism evidence="1 2">
    <name type="scientific">Pelagibacterium lentulum</name>
    <dbReference type="NCBI Taxonomy" id="2029865"/>
    <lineage>
        <taxon>Bacteria</taxon>
        <taxon>Pseudomonadati</taxon>
        <taxon>Pseudomonadota</taxon>
        <taxon>Alphaproteobacteria</taxon>
        <taxon>Hyphomicrobiales</taxon>
        <taxon>Devosiaceae</taxon>
        <taxon>Pelagibacterium</taxon>
    </lineage>
</organism>
<dbReference type="EMBL" id="BMKB01000001">
    <property type="protein sequence ID" value="GGA39618.1"/>
    <property type="molecule type" value="Genomic_DNA"/>
</dbReference>
<comment type="caution">
    <text evidence="1">The sequence shown here is derived from an EMBL/GenBank/DDBJ whole genome shotgun (WGS) entry which is preliminary data.</text>
</comment>
<dbReference type="InterPro" id="IPR027417">
    <property type="entry name" value="P-loop_NTPase"/>
</dbReference>
<evidence type="ECO:0008006" key="3">
    <source>
        <dbReference type="Google" id="ProtNLM"/>
    </source>
</evidence>
<dbReference type="Proteomes" id="UP000596977">
    <property type="component" value="Unassembled WGS sequence"/>
</dbReference>
<dbReference type="SUPFAM" id="SSF52540">
    <property type="entry name" value="P-loop containing nucleoside triphosphate hydrolases"/>
    <property type="match status" value="1"/>
</dbReference>
<evidence type="ECO:0000313" key="1">
    <source>
        <dbReference type="EMBL" id="GGA39618.1"/>
    </source>
</evidence>
<dbReference type="InterPro" id="IPR031322">
    <property type="entry name" value="Shikimate/glucono_kinase"/>
</dbReference>
<reference evidence="1 2" key="1">
    <citation type="journal article" date="2014" name="Int. J. Syst. Evol. Microbiol.">
        <title>Complete genome sequence of Corynebacterium casei LMG S-19264T (=DSM 44701T), isolated from a smear-ripened cheese.</title>
        <authorList>
            <consortium name="US DOE Joint Genome Institute (JGI-PGF)"/>
            <person name="Walter F."/>
            <person name="Albersmeier A."/>
            <person name="Kalinowski J."/>
            <person name="Ruckert C."/>
        </authorList>
    </citation>
    <scope>NUCLEOTIDE SEQUENCE [LARGE SCALE GENOMIC DNA]</scope>
    <source>
        <strain evidence="1 2">CGMCC 1.15896</strain>
    </source>
</reference>
<keyword evidence="2" id="KW-1185">Reference proteome</keyword>
<sequence>MQMQKSVLFFEGPVGVGKTSLGREVASRLGFRFIDGDDYATRGNWLRSILTTSHRIVDACQEQLTNHPAVIVAYPLRCTNWVFYRETFKRRDISFHCIGLTADVAHIAKRERNLSEDEIARSAEMIAQGYGQRPFSDLTLRTDESDFEDTCNRLMRAVQSVLKREKNRGEAG</sequence>
<name>A0A916VUK9_9HYPH</name>
<dbReference type="AlphaFoldDB" id="A0A916VUK9"/>
<evidence type="ECO:0000313" key="2">
    <source>
        <dbReference type="Proteomes" id="UP000596977"/>
    </source>
</evidence>
<accession>A0A916VUK9</accession>
<protein>
    <recommendedName>
        <fullName evidence="3">Shikimate kinase</fullName>
    </recommendedName>
</protein>
<gene>
    <name evidence="1" type="ORF">GCM10011499_06380</name>
</gene>